<evidence type="ECO:0000313" key="3">
    <source>
        <dbReference type="EMBL" id="SGZ51987.1"/>
    </source>
</evidence>
<feature type="region of interest" description="Disordered" evidence="1">
    <location>
        <begin position="179"/>
        <end position="205"/>
    </location>
</feature>
<evidence type="ECO:0000256" key="2">
    <source>
        <dbReference type="SAM" id="Phobius"/>
    </source>
</evidence>
<dbReference type="Pfam" id="PF08693">
    <property type="entry name" value="SKG6"/>
    <property type="match status" value="2"/>
</dbReference>
<gene>
    <name evidence="3" type="ORF">SAMEA4029010_CIC11G00000003827</name>
</gene>
<feature type="compositionally biased region" description="Polar residues" evidence="1">
    <location>
        <begin position="611"/>
        <end position="631"/>
    </location>
</feature>
<protein>
    <submittedName>
        <fullName evidence="3">CIC11C00000003827</fullName>
    </submittedName>
</protein>
<dbReference type="AlphaFoldDB" id="A0A1L0BLA8"/>
<dbReference type="STRING" id="45354.A0A1L0BLA8"/>
<keyword evidence="2" id="KW-0812">Transmembrane</keyword>
<feature type="compositionally biased region" description="Low complexity" evidence="1">
    <location>
        <begin position="643"/>
        <end position="654"/>
    </location>
</feature>
<keyword evidence="2" id="KW-0472">Membrane</keyword>
<feature type="region of interest" description="Disordered" evidence="1">
    <location>
        <begin position="417"/>
        <end position="436"/>
    </location>
</feature>
<proteinExistence type="predicted"/>
<evidence type="ECO:0000313" key="4">
    <source>
        <dbReference type="Proteomes" id="UP000182334"/>
    </source>
</evidence>
<feature type="compositionally biased region" description="Basic and acidic residues" evidence="1">
    <location>
        <begin position="29"/>
        <end position="38"/>
    </location>
</feature>
<sequence length="723" mass="79748">MAPSPTTIILVERATSSSSSSSSSSSLDCKGKDKDKSACQKPTNENALEIGLGVGIPVALILCVLGFFLYKNYRKDKKESMEHDPDFDENGDSTALPDFPAFTKEDPFANRNSVNMFGQNGGYPMMNMPNSKSANDLGSLLTRGNNDPYVDGFFLPYQHQTGSKASLDEYAKQIIDQTGPHHRTNSMYSRTLGTQPESTRVSPQKSTLRQVDSALAAPVGKLQSGDYTKLDNNSNSLLFYNTKEHFDLSDGTSGETSKTLGNQFDVEYENELTPAINTSLNQKAKLAHVHSDGPDSDGVESVDTDVSDDVYPRHATSKSALKRANDTQDETQQSVPTFNVQSPFEDQEFESQFDTTGEDLQLPARVHPPVERTDGDFDFSNDSFENDKVESPDRSGGSKGKSIKKSPRMSAFNMLKNVSDDEDEGEIPLENTQMTADQEEELARMKSVYKVYFDRANSMKSEHGEATSRTFQADPSAPLPALDVDRLKINDQLRGDTNYDKRKTTTSSIYEENPLYGENGTRIVIHPHQQFNAPPPNDFAAQQQYYAQQNSYLSQQSPDLTLPPQDLPPLKSLPHPSDFRHSTIETFTDYQPRAKITSPSLKNQHGYFEPTNESNSSPYMSSQGSFASPTSPVMGELPPTLRKGSGSSAKPSPSQLARTSVVMLNPVSEITPLRKFKPAGSLPSGVPSQAPYYQNSDELAHSNDDLIPGNRKSAVRRMMNTNF</sequence>
<organism evidence="3 4">
    <name type="scientific">Sungouiella intermedia</name>
    <dbReference type="NCBI Taxonomy" id="45354"/>
    <lineage>
        <taxon>Eukaryota</taxon>
        <taxon>Fungi</taxon>
        <taxon>Dikarya</taxon>
        <taxon>Ascomycota</taxon>
        <taxon>Saccharomycotina</taxon>
        <taxon>Pichiomycetes</taxon>
        <taxon>Metschnikowiaceae</taxon>
        <taxon>Sungouiella</taxon>
    </lineage>
</organism>
<feature type="region of interest" description="Disordered" evidence="1">
    <location>
        <begin position="286"/>
        <end position="410"/>
    </location>
</feature>
<accession>A0A1L0BLA8</accession>
<feature type="compositionally biased region" description="Low complexity" evidence="1">
    <location>
        <begin position="16"/>
        <end position="26"/>
    </location>
</feature>
<feature type="compositionally biased region" description="Polar residues" evidence="1">
    <location>
        <begin position="185"/>
        <end position="205"/>
    </location>
</feature>
<feature type="transmembrane region" description="Helical" evidence="2">
    <location>
        <begin position="50"/>
        <end position="70"/>
    </location>
</feature>
<dbReference type="EMBL" id="LT635758">
    <property type="protein sequence ID" value="SGZ51987.1"/>
    <property type="molecule type" value="Genomic_DNA"/>
</dbReference>
<dbReference type="OrthoDB" id="4035953at2759"/>
<name>A0A1L0BLA8_9ASCO</name>
<feature type="region of interest" description="Disordered" evidence="1">
    <location>
        <begin position="11"/>
        <end position="40"/>
    </location>
</feature>
<evidence type="ECO:0000256" key="1">
    <source>
        <dbReference type="SAM" id="MobiDB-lite"/>
    </source>
</evidence>
<reference evidence="3 4" key="1">
    <citation type="submission" date="2016-10" db="EMBL/GenBank/DDBJ databases">
        <authorList>
            <person name="de Groot N.N."/>
        </authorList>
    </citation>
    <scope>NUCLEOTIDE SEQUENCE [LARGE SCALE GENOMIC DNA]</scope>
    <source>
        <strain evidence="3 4">CBS 141442</strain>
    </source>
</reference>
<keyword evidence="4" id="KW-1185">Reference proteome</keyword>
<feature type="region of interest" description="Disordered" evidence="1">
    <location>
        <begin position="600"/>
        <end position="658"/>
    </location>
</feature>
<feature type="compositionally biased region" description="Polar residues" evidence="1">
    <location>
        <begin position="330"/>
        <end position="344"/>
    </location>
</feature>
<feature type="compositionally biased region" description="Acidic residues" evidence="1">
    <location>
        <begin position="294"/>
        <end position="308"/>
    </location>
</feature>
<keyword evidence="2" id="KW-1133">Transmembrane helix</keyword>
<dbReference type="Proteomes" id="UP000182334">
    <property type="component" value="Chromosome III"/>
</dbReference>
<dbReference type="InterPro" id="IPR014805">
    <property type="entry name" value="SKG6/TOS2-like"/>
</dbReference>